<evidence type="ECO:0000313" key="2">
    <source>
        <dbReference type="Proteomes" id="UP000308133"/>
    </source>
</evidence>
<proteinExistence type="predicted"/>
<dbReference type="EMBL" id="PTQR01000076">
    <property type="protein sequence ID" value="TKX21872.1"/>
    <property type="molecule type" value="Genomic_DNA"/>
</dbReference>
<reference evidence="1 2" key="1">
    <citation type="submission" date="2018-02" db="EMBL/GenBank/DDBJ databases">
        <title>Draft genome sequences of Elsinoe sp., causing black scab on jojoba.</title>
        <authorList>
            <person name="Stodart B."/>
            <person name="Jeffress S."/>
            <person name="Ash G."/>
            <person name="Arun Chinnappa K."/>
        </authorList>
    </citation>
    <scope>NUCLEOTIDE SEQUENCE [LARGE SCALE GENOMIC DNA]</scope>
    <source>
        <strain evidence="1 2">Hillstone_2</strain>
    </source>
</reference>
<protein>
    <submittedName>
        <fullName evidence="1">Uncharacterized protein</fullName>
    </submittedName>
</protein>
<name>A0A4V6DU30_9PEZI</name>
<sequence length="41" mass="4426">MLKVRATILRLSREQVQVAELRACAGNGGKEVVALLGDTMK</sequence>
<accession>A0A4V6DU30</accession>
<dbReference type="AlphaFoldDB" id="A0A4V6DU30"/>
<organism evidence="1 2">
    <name type="scientific">Elsinoe australis</name>
    <dbReference type="NCBI Taxonomy" id="40998"/>
    <lineage>
        <taxon>Eukaryota</taxon>
        <taxon>Fungi</taxon>
        <taxon>Dikarya</taxon>
        <taxon>Ascomycota</taxon>
        <taxon>Pezizomycotina</taxon>
        <taxon>Dothideomycetes</taxon>
        <taxon>Dothideomycetidae</taxon>
        <taxon>Myriangiales</taxon>
        <taxon>Elsinoaceae</taxon>
        <taxon>Elsinoe</taxon>
    </lineage>
</organism>
<gene>
    <name evidence="1" type="ORF">C1H76_5923</name>
</gene>
<evidence type="ECO:0000313" key="1">
    <source>
        <dbReference type="EMBL" id="TKX21872.1"/>
    </source>
</evidence>
<comment type="caution">
    <text evidence="1">The sequence shown here is derived from an EMBL/GenBank/DDBJ whole genome shotgun (WGS) entry which is preliminary data.</text>
</comment>
<dbReference type="Proteomes" id="UP000308133">
    <property type="component" value="Unassembled WGS sequence"/>
</dbReference>